<protein>
    <recommendedName>
        <fullName evidence="3">DUF1876 domain-containing protein</fullName>
    </recommendedName>
</protein>
<keyword evidence="2" id="KW-1185">Reference proteome</keyword>
<dbReference type="InterPro" id="IPR015057">
    <property type="entry name" value="Rv2632c-like"/>
</dbReference>
<evidence type="ECO:0000313" key="1">
    <source>
        <dbReference type="EMBL" id="KIZ14924.1"/>
    </source>
</evidence>
<reference evidence="1 2" key="1">
    <citation type="submission" date="2014-09" db="EMBL/GenBank/DDBJ databases">
        <title>Draft genome sequence of Streptomyces natalensis ATCC 27448, producer of the antifungal pimaricin.</title>
        <authorList>
            <person name="Mendes M.V."/>
            <person name="Beites T."/>
            <person name="Pires S."/>
            <person name="Santos C.L."/>
            <person name="Moradas-Ferreira P."/>
        </authorList>
    </citation>
    <scope>NUCLEOTIDE SEQUENCE [LARGE SCALE GENOMIC DNA]</scope>
    <source>
        <strain evidence="1 2">ATCC 27448</strain>
    </source>
</reference>
<evidence type="ECO:0000313" key="2">
    <source>
        <dbReference type="Proteomes" id="UP000032458"/>
    </source>
</evidence>
<proteinExistence type="predicted"/>
<gene>
    <name evidence="1" type="ORF">SNA_31200</name>
</gene>
<name>A0A0D7CFA2_9ACTN</name>
<evidence type="ECO:0008006" key="3">
    <source>
        <dbReference type="Google" id="ProtNLM"/>
    </source>
</evidence>
<dbReference type="Gene3D" id="3.30.160.240">
    <property type="entry name" value="Rv1738"/>
    <property type="match status" value="1"/>
</dbReference>
<comment type="caution">
    <text evidence="1">The sequence shown here is derived from an EMBL/GenBank/DDBJ whole genome shotgun (WGS) entry which is preliminary data.</text>
</comment>
<dbReference type="Proteomes" id="UP000032458">
    <property type="component" value="Unassembled WGS sequence"/>
</dbReference>
<dbReference type="PATRIC" id="fig|1240678.4.peg.6676"/>
<dbReference type="AlphaFoldDB" id="A0A0D7CFA2"/>
<dbReference type="Pfam" id="PF08962">
    <property type="entry name" value="Rv2632c-like"/>
    <property type="match status" value="1"/>
</dbReference>
<dbReference type="SUPFAM" id="SSF143212">
    <property type="entry name" value="Rv2632c-like"/>
    <property type="match status" value="1"/>
</dbReference>
<dbReference type="RefSeq" id="WP_030073155.1">
    <property type="nucleotide sequence ID" value="NZ_JRKI01000045.1"/>
</dbReference>
<dbReference type="EMBL" id="JRKI01000045">
    <property type="protein sequence ID" value="KIZ14924.1"/>
    <property type="molecule type" value="Genomic_DNA"/>
</dbReference>
<organism evidence="1 2">
    <name type="scientific">Streptomyces natalensis ATCC 27448</name>
    <dbReference type="NCBI Taxonomy" id="1240678"/>
    <lineage>
        <taxon>Bacteria</taxon>
        <taxon>Bacillati</taxon>
        <taxon>Actinomycetota</taxon>
        <taxon>Actinomycetes</taxon>
        <taxon>Kitasatosporales</taxon>
        <taxon>Streptomycetaceae</taxon>
        <taxon>Streptomyces</taxon>
    </lineage>
</organism>
<sequence length="99" mass="10556">MATTAEWDIHLYLSEEDGTTKARVELDTGTIALTGHGIARCNPQDVDVPAIGDELAAGRAMHDLGSKLIRVADHDMADAGAAPPEPGPRQVYGWMNEMA</sequence>
<accession>A0A0D7CFA2</accession>
<dbReference type="InterPro" id="IPR038070">
    <property type="entry name" value="Rv2632c-like_sf"/>
</dbReference>